<dbReference type="PANTHER" id="PTHR11439:SF463">
    <property type="entry name" value="REVERSE TRANSCRIPTASE TY1_COPIA-TYPE DOMAIN-CONTAINING PROTEIN"/>
    <property type="match status" value="1"/>
</dbReference>
<dbReference type="EMBL" id="AP019297">
    <property type="protein sequence ID" value="BBG93591.1"/>
    <property type="molecule type" value="Genomic_DNA"/>
</dbReference>
<dbReference type="Pfam" id="PF07727">
    <property type="entry name" value="RVT_2"/>
    <property type="match status" value="1"/>
</dbReference>
<organism evidence="2">
    <name type="scientific">Prunus dulcis</name>
    <name type="common">Almond</name>
    <name type="synonym">Amygdalus dulcis</name>
    <dbReference type="NCBI Taxonomy" id="3755"/>
    <lineage>
        <taxon>Eukaryota</taxon>
        <taxon>Viridiplantae</taxon>
        <taxon>Streptophyta</taxon>
        <taxon>Embryophyta</taxon>
        <taxon>Tracheophyta</taxon>
        <taxon>Spermatophyta</taxon>
        <taxon>Magnoliopsida</taxon>
        <taxon>eudicotyledons</taxon>
        <taxon>Gunneridae</taxon>
        <taxon>Pentapetalae</taxon>
        <taxon>rosids</taxon>
        <taxon>fabids</taxon>
        <taxon>Rosales</taxon>
        <taxon>Rosaceae</taxon>
        <taxon>Amygdaloideae</taxon>
        <taxon>Amygdaleae</taxon>
        <taxon>Prunus</taxon>
    </lineage>
</organism>
<dbReference type="InterPro" id="IPR013103">
    <property type="entry name" value="RVT_2"/>
</dbReference>
<accession>A0A4Y1QP44</accession>
<dbReference type="AlphaFoldDB" id="A0A4Y1QP44"/>
<protein>
    <submittedName>
        <fullName evidence="2">Transposable element protein</fullName>
    </submittedName>
</protein>
<reference evidence="2" key="1">
    <citation type="journal article" date="2019" name="Science">
        <title>Mutation of a bHLH transcription factor allowed almond domestication.</title>
        <authorList>
            <person name="Sanchez-Perez R."/>
            <person name="Pavan S."/>
            <person name="Mazzeo R."/>
            <person name="Moldovan C."/>
            <person name="Aiese Cigliano R."/>
            <person name="Del Cueto J."/>
            <person name="Ricciardi F."/>
            <person name="Lotti C."/>
            <person name="Ricciardi L."/>
            <person name="Dicenta F."/>
            <person name="Lopez-Marques R.L."/>
            <person name="Lindberg Moller B."/>
        </authorList>
    </citation>
    <scope>NUCLEOTIDE SEQUENCE</scope>
</reference>
<evidence type="ECO:0000259" key="1">
    <source>
        <dbReference type="Pfam" id="PF07727"/>
    </source>
</evidence>
<feature type="domain" description="Reverse transcriptase Ty1/copia-type" evidence="1">
    <location>
        <begin position="47"/>
        <end position="115"/>
    </location>
</feature>
<name>A0A4Y1QP44_PRUDU</name>
<dbReference type="CDD" id="cd09272">
    <property type="entry name" value="RNase_HI_RT_Ty1"/>
    <property type="match status" value="1"/>
</dbReference>
<evidence type="ECO:0000313" key="2">
    <source>
        <dbReference type="EMBL" id="BBG93591.1"/>
    </source>
</evidence>
<gene>
    <name evidence="2" type="ORF">Prudu_001655</name>
</gene>
<dbReference type="SUPFAM" id="SSF56672">
    <property type="entry name" value="DNA/RNA polymerases"/>
    <property type="match status" value="1"/>
</dbReference>
<sequence>MDILIPNSVTEALEDSKWKEAMNEEMRALQKNDTWELMPLPHGKKTMGCRYKARLVAKGYTQRYEIDYQETFAPVAKIKTIRVLLSLAANLDWPLHQFDVKNAFLHGDLEEEVYMDCHQDEFEMKDLGDLKYFLGIEVAVQLYVLDLLTETGMLGCKPVDTPIEMNHKLCEDIDQEPTNKEQYQRLRSEVVGYTDADWAGSVTDRRSTSGYFTFVGGNLVTWQSKKQNAVSKSSAEAEYRGMTHEFVNYYGSEDY</sequence>
<dbReference type="PANTHER" id="PTHR11439">
    <property type="entry name" value="GAG-POL-RELATED RETROTRANSPOSON"/>
    <property type="match status" value="1"/>
</dbReference>
<dbReference type="InterPro" id="IPR043502">
    <property type="entry name" value="DNA/RNA_pol_sf"/>
</dbReference>
<proteinExistence type="predicted"/>